<comment type="caution">
    <text evidence="2">The sequence shown here is derived from an EMBL/GenBank/DDBJ whole genome shotgun (WGS) entry which is preliminary data.</text>
</comment>
<dbReference type="Pfam" id="PF02738">
    <property type="entry name" value="MoCoBD_1"/>
    <property type="match status" value="1"/>
</dbReference>
<evidence type="ECO:0000313" key="3">
    <source>
        <dbReference type="Proteomes" id="UP000436006"/>
    </source>
</evidence>
<protein>
    <submittedName>
        <fullName evidence="2">Molybdopterin-dependent oxidoreductase</fullName>
    </submittedName>
</protein>
<evidence type="ECO:0000259" key="1">
    <source>
        <dbReference type="SMART" id="SM01008"/>
    </source>
</evidence>
<keyword evidence="3" id="KW-1185">Reference proteome</keyword>
<dbReference type="SUPFAM" id="SSF56003">
    <property type="entry name" value="Molybdenum cofactor-binding domain"/>
    <property type="match status" value="2"/>
</dbReference>
<accession>A0A7K1S7P1</accession>
<dbReference type="Proteomes" id="UP000436006">
    <property type="component" value="Unassembled WGS sequence"/>
</dbReference>
<dbReference type="EMBL" id="WPIN01000002">
    <property type="protein sequence ID" value="MVM29827.1"/>
    <property type="molecule type" value="Genomic_DNA"/>
</dbReference>
<dbReference type="SMART" id="SM01008">
    <property type="entry name" value="Ald_Xan_dh_C"/>
    <property type="match status" value="1"/>
</dbReference>
<dbReference type="PIRSF" id="PIRSF036389">
    <property type="entry name" value="IOR_B"/>
    <property type="match status" value="1"/>
</dbReference>
<dbReference type="InterPro" id="IPR006311">
    <property type="entry name" value="TAT_signal"/>
</dbReference>
<dbReference type="GO" id="GO:0016491">
    <property type="term" value="F:oxidoreductase activity"/>
    <property type="evidence" value="ECO:0007669"/>
    <property type="project" value="InterPro"/>
</dbReference>
<dbReference type="InterPro" id="IPR012368">
    <property type="entry name" value="OxRdtase_Mopterin-bd_su_IorB"/>
</dbReference>
<dbReference type="InterPro" id="IPR000674">
    <property type="entry name" value="Ald_Oxase/Xan_DH_a/b"/>
</dbReference>
<proteinExistence type="predicted"/>
<dbReference type="PANTHER" id="PTHR47495">
    <property type="entry name" value="ALDEHYDE DEHYDROGENASE"/>
    <property type="match status" value="1"/>
</dbReference>
<dbReference type="AlphaFoldDB" id="A0A7K1S7P1"/>
<dbReference type="InterPro" id="IPR019546">
    <property type="entry name" value="TAT_signal_bac_arc"/>
</dbReference>
<evidence type="ECO:0000313" key="2">
    <source>
        <dbReference type="EMBL" id="MVM29827.1"/>
    </source>
</evidence>
<dbReference type="PANTHER" id="PTHR47495:SF2">
    <property type="entry name" value="ALDEHYDE DEHYDROGENASE"/>
    <property type="match status" value="1"/>
</dbReference>
<dbReference type="PROSITE" id="PS51318">
    <property type="entry name" value="TAT"/>
    <property type="match status" value="1"/>
</dbReference>
<dbReference type="Pfam" id="PF20256">
    <property type="entry name" value="MoCoBD_2"/>
    <property type="match status" value="2"/>
</dbReference>
<dbReference type="InterPro" id="IPR008274">
    <property type="entry name" value="AldOxase/xan_DH_MoCoBD1"/>
</dbReference>
<dbReference type="InterPro" id="IPR052516">
    <property type="entry name" value="N-heterocyclic_Hydroxylase"/>
</dbReference>
<reference evidence="2 3" key="1">
    <citation type="submission" date="2019-12" db="EMBL/GenBank/DDBJ databases">
        <title>Spirosoma sp. HMF4905 genome sequencing and assembly.</title>
        <authorList>
            <person name="Kang H."/>
            <person name="Cha I."/>
            <person name="Kim H."/>
            <person name="Joh K."/>
        </authorList>
    </citation>
    <scope>NUCLEOTIDE SEQUENCE [LARGE SCALE GENOMIC DNA]</scope>
    <source>
        <strain evidence="2 3">HMF4905</strain>
    </source>
</reference>
<dbReference type="Gene3D" id="3.30.365.10">
    <property type="entry name" value="Aldehyde oxidase/xanthine dehydrogenase, molybdopterin binding domain"/>
    <property type="match status" value="4"/>
</dbReference>
<dbReference type="RefSeq" id="WP_157584050.1">
    <property type="nucleotide sequence ID" value="NZ_WPIN01000002.1"/>
</dbReference>
<dbReference type="InterPro" id="IPR037165">
    <property type="entry name" value="AldOxase/xan_DH_Mopterin-bd_sf"/>
</dbReference>
<dbReference type="NCBIfam" id="TIGR01409">
    <property type="entry name" value="TAT_signal_seq"/>
    <property type="match status" value="1"/>
</dbReference>
<dbReference type="InterPro" id="IPR046867">
    <property type="entry name" value="AldOxase/xan_DH_MoCoBD2"/>
</dbReference>
<feature type="domain" description="Aldehyde oxidase/xanthine dehydrogenase a/b hammerhead" evidence="1">
    <location>
        <begin position="215"/>
        <end position="301"/>
    </location>
</feature>
<sequence length="729" mass="78751">MSQKPTSSDTNTSRRAFLKAAGLTGAAFALGLPSVEGIASPVLNLSALPESVELTPYIIIEKTGRITLMNPRPEIGQGTYQSVPAMIAEELEVALDKVVIRQTGGESKFGGMWSQAVGGSGSIRGGYTQMRKVGASAREMLIKAASDQWSVPVDECFAENATVIHKPTGKKLTYGQLAEPAAKLPVPKEPKLKDPKQFTMLGKSMPRPDVPLKVAGKATFGMDAKVAAMVYASIERCPVLGSKLASFDASKALKVKGVQKAVKVERVVGKNRYEGVAIIADTYWAALQGRKALNVKWDHQGHDTFQSADFEKNLRELAKTDGVVGHNAGDFDKTFADAPTKLDALYETPMVSHSPMEPMNALAHYQPGDKIELWVSSQGGDLVRDEVSKVLKVPADNITVHVLFNGGGFGRRLTQDFATEAALLSKAVGKPVKVVWTREDDTQLGPFRPMTYSAMRGALSADGKAIAFQHKVISPSIDATMNEKYDKTKPDGTMLEATNEQKYEIPNLNTRYVHAETHIPLTYWRSVTSPTLAFAHECFLDEMAHKAGQDPLAFRLSMLTKESDAKRVLTKLKEVSNWDKALPAGKGRGVAQWEFFAGLAGQVVEVSKNKAGGVTVDKVYCVIDLGTVVNPDTVKAQVEGAIAMALTAATKDSITFENGRAVQKNFDANRMLRINEMPPIEVHILAEGGPTIKGVGEPGLPPLAPALANAVFAATGKRVRRLPFDLEKV</sequence>
<organism evidence="2 3">
    <name type="scientific">Spirosoma arboris</name>
    <dbReference type="NCBI Taxonomy" id="2682092"/>
    <lineage>
        <taxon>Bacteria</taxon>
        <taxon>Pseudomonadati</taxon>
        <taxon>Bacteroidota</taxon>
        <taxon>Cytophagia</taxon>
        <taxon>Cytophagales</taxon>
        <taxon>Cytophagaceae</taxon>
        <taxon>Spirosoma</taxon>
    </lineage>
</organism>
<gene>
    <name evidence="2" type="ORF">GO755_07275</name>
</gene>
<name>A0A7K1S7P1_9BACT</name>
<dbReference type="Gene3D" id="3.90.1170.50">
    <property type="entry name" value="Aldehyde oxidase/xanthine dehydrogenase, a/b hammerhead"/>
    <property type="match status" value="1"/>
</dbReference>